<accession>A0ABV2GZ55</accession>
<protein>
    <submittedName>
        <fullName evidence="1">Uncharacterized protein</fullName>
    </submittedName>
</protein>
<evidence type="ECO:0000313" key="2">
    <source>
        <dbReference type="Proteomes" id="UP001549204"/>
    </source>
</evidence>
<dbReference type="Proteomes" id="UP001549204">
    <property type="component" value="Unassembled WGS sequence"/>
</dbReference>
<sequence length="91" mass="9984">MEVAIPFATDQGLRQTSGMWIAPIADVMSDNMANGWSGRKADWQLAVAEKGERNSGFYEPSAHKKPIAFAPLLATSAQDRRFSNRLAGAFR</sequence>
<name>A0ABV2GZ55_9HYPH</name>
<organism evidence="1 2">
    <name type="scientific">Mesorhizobium robiniae</name>
    <dbReference type="NCBI Taxonomy" id="559315"/>
    <lineage>
        <taxon>Bacteria</taxon>
        <taxon>Pseudomonadati</taxon>
        <taxon>Pseudomonadota</taxon>
        <taxon>Alphaproteobacteria</taxon>
        <taxon>Hyphomicrobiales</taxon>
        <taxon>Phyllobacteriaceae</taxon>
        <taxon>Mesorhizobium</taxon>
    </lineage>
</organism>
<keyword evidence="2" id="KW-1185">Reference proteome</keyword>
<dbReference type="RefSeq" id="WP_354494707.1">
    <property type="nucleotide sequence ID" value="NZ_JBEPMC010000019.1"/>
</dbReference>
<dbReference type="EMBL" id="JBEPMC010000019">
    <property type="protein sequence ID" value="MET3583568.1"/>
    <property type="molecule type" value="Genomic_DNA"/>
</dbReference>
<gene>
    <name evidence="1" type="ORF">ABID19_006633</name>
</gene>
<reference evidence="1 2" key="1">
    <citation type="submission" date="2024-06" db="EMBL/GenBank/DDBJ databases">
        <title>Genomic Encyclopedia of Type Strains, Phase IV (KMG-IV): sequencing the most valuable type-strain genomes for metagenomic binning, comparative biology and taxonomic classification.</title>
        <authorList>
            <person name="Goeker M."/>
        </authorList>
    </citation>
    <scope>NUCLEOTIDE SEQUENCE [LARGE SCALE GENOMIC DNA]</scope>
    <source>
        <strain evidence="1 2">DSM 100022</strain>
    </source>
</reference>
<proteinExistence type="predicted"/>
<comment type="caution">
    <text evidence="1">The sequence shown here is derived from an EMBL/GenBank/DDBJ whole genome shotgun (WGS) entry which is preliminary data.</text>
</comment>
<evidence type="ECO:0000313" key="1">
    <source>
        <dbReference type="EMBL" id="MET3583568.1"/>
    </source>
</evidence>